<protein>
    <submittedName>
        <fullName evidence="1">N-acetylglucosaminyl deacetylase, LmbE family</fullName>
    </submittedName>
</protein>
<keyword evidence="2" id="KW-1185">Reference proteome</keyword>
<organism evidence="1 2">
    <name type="scientific">Loktanella atrilutea</name>
    <dbReference type="NCBI Taxonomy" id="366533"/>
    <lineage>
        <taxon>Bacteria</taxon>
        <taxon>Pseudomonadati</taxon>
        <taxon>Pseudomonadota</taxon>
        <taxon>Alphaproteobacteria</taxon>
        <taxon>Rhodobacterales</taxon>
        <taxon>Roseobacteraceae</taxon>
        <taxon>Loktanella</taxon>
    </lineage>
</organism>
<dbReference type="Pfam" id="PF02585">
    <property type="entry name" value="PIG-L"/>
    <property type="match status" value="1"/>
</dbReference>
<dbReference type="Gene3D" id="3.40.50.10320">
    <property type="entry name" value="LmbE-like"/>
    <property type="match status" value="1"/>
</dbReference>
<dbReference type="EMBL" id="FQUE01000002">
    <property type="protein sequence ID" value="SHE85690.1"/>
    <property type="molecule type" value="Genomic_DNA"/>
</dbReference>
<evidence type="ECO:0000313" key="2">
    <source>
        <dbReference type="Proteomes" id="UP000183987"/>
    </source>
</evidence>
<reference evidence="2" key="1">
    <citation type="submission" date="2016-11" db="EMBL/GenBank/DDBJ databases">
        <authorList>
            <person name="Varghese N."/>
            <person name="Submissions S."/>
        </authorList>
    </citation>
    <scope>NUCLEOTIDE SEQUENCE [LARGE SCALE GENOMIC DNA]</scope>
    <source>
        <strain evidence="2">DSM 29326</strain>
    </source>
</reference>
<dbReference type="STRING" id="366533.SAMN05444339_102263"/>
<dbReference type="PANTHER" id="PTHR12993">
    <property type="entry name" value="N-ACETYLGLUCOSAMINYL-PHOSPHATIDYLINOSITOL DE-N-ACETYLASE-RELATED"/>
    <property type="match status" value="1"/>
</dbReference>
<sequence length="238" mass="26117">MGLHLTTHLPRVSAESLTGGAPIVVLAPHPDDESLGCGALLAHAFDTHGAHVVCMTDGSGSHPGSTDWPAERLAAMRWQELSHAIVRLGGMPTDMTWLGHPDGWLGTQDTDRIVADIVAICRGCGARHLFAPAPEDHHEDHRSTARIARRVAQAMPDLALFSYPVWSRWDDPDLLDHVAARHPVALDSRTWQARKRLAIAAHRTQRGLVIEDDPKGFSLPLDFIDAFAKEPEIFWRAA</sequence>
<accession>A0A1M4WWW9</accession>
<gene>
    <name evidence="1" type="ORF">SAMN05444339_102263</name>
</gene>
<dbReference type="SUPFAM" id="SSF102588">
    <property type="entry name" value="LmbE-like"/>
    <property type="match status" value="1"/>
</dbReference>
<name>A0A1M4WWW9_LOKAT</name>
<dbReference type="RefSeq" id="WP_245810586.1">
    <property type="nucleotide sequence ID" value="NZ_FQUE01000002.1"/>
</dbReference>
<dbReference type="PANTHER" id="PTHR12993:SF29">
    <property type="entry name" value="BLR3841 PROTEIN"/>
    <property type="match status" value="1"/>
</dbReference>
<dbReference type="InterPro" id="IPR003737">
    <property type="entry name" value="GlcNAc_PI_deacetylase-related"/>
</dbReference>
<dbReference type="Proteomes" id="UP000183987">
    <property type="component" value="Unassembled WGS sequence"/>
</dbReference>
<proteinExistence type="predicted"/>
<dbReference type="GO" id="GO:0016811">
    <property type="term" value="F:hydrolase activity, acting on carbon-nitrogen (but not peptide) bonds, in linear amides"/>
    <property type="evidence" value="ECO:0007669"/>
    <property type="project" value="TreeGrafter"/>
</dbReference>
<dbReference type="InterPro" id="IPR024078">
    <property type="entry name" value="LmbE-like_dom_sf"/>
</dbReference>
<evidence type="ECO:0000313" key="1">
    <source>
        <dbReference type="EMBL" id="SHE85690.1"/>
    </source>
</evidence>
<dbReference type="AlphaFoldDB" id="A0A1M4WWW9"/>